<dbReference type="Pfam" id="PF14345">
    <property type="entry name" value="GDYXXLXY"/>
    <property type="match status" value="1"/>
</dbReference>
<protein>
    <submittedName>
        <fullName evidence="1">GDYXXLXY domain-containing protein</fullName>
    </submittedName>
</protein>
<organism evidence="1 2">
    <name type="scientific">Dawidia soli</name>
    <dbReference type="NCBI Taxonomy" id="2782352"/>
    <lineage>
        <taxon>Bacteria</taxon>
        <taxon>Pseudomonadati</taxon>
        <taxon>Bacteroidota</taxon>
        <taxon>Cytophagia</taxon>
        <taxon>Cytophagales</taxon>
        <taxon>Chryseotaleaceae</taxon>
        <taxon>Dawidia</taxon>
    </lineage>
</organism>
<dbReference type="RefSeq" id="WP_254090723.1">
    <property type="nucleotide sequence ID" value="NZ_JAHESC010000017.1"/>
</dbReference>
<reference evidence="1 2" key="1">
    <citation type="submission" date="2021-05" db="EMBL/GenBank/DDBJ databases">
        <title>A Polyphasic approach of four new species of the genus Ohtaekwangia: Ohtaekwangia histidinii sp. nov., Ohtaekwangia cretensis sp. nov., Ohtaekwangia indiensis sp. nov., Ohtaekwangia reichenbachii sp. nov. from diverse environment.</title>
        <authorList>
            <person name="Octaviana S."/>
        </authorList>
    </citation>
    <scope>NUCLEOTIDE SEQUENCE [LARGE SCALE GENOMIC DNA]</scope>
    <source>
        <strain evidence="1 2">PWU37</strain>
    </source>
</reference>
<evidence type="ECO:0000313" key="1">
    <source>
        <dbReference type="EMBL" id="MBT1687491.1"/>
    </source>
</evidence>
<dbReference type="AlphaFoldDB" id="A0AAP2DAF9"/>
<gene>
    <name evidence="1" type="ORF">KK078_13050</name>
</gene>
<dbReference type="Proteomes" id="UP001319180">
    <property type="component" value="Unassembled WGS sequence"/>
</dbReference>
<evidence type="ECO:0000313" key="2">
    <source>
        <dbReference type="Proteomes" id="UP001319180"/>
    </source>
</evidence>
<dbReference type="EMBL" id="JAHESC010000017">
    <property type="protein sequence ID" value="MBT1687491.1"/>
    <property type="molecule type" value="Genomic_DNA"/>
</dbReference>
<proteinExistence type="predicted"/>
<comment type="caution">
    <text evidence="1">The sequence shown here is derived from an EMBL/GenBank/DDBJ whole genome shotgun (WGS) entry which is preliminary data.</text>
</comment>
<keyword evidence="2" id="KW-1185">Reference proteome</keyword>
<sequence>MQKTLIIVAFVAMCIAQWFIPFNTILHQETILSEGRLFKLRTEPIDPSDPFRGKYITLRFAEDEVAVTDPQAWQDHEYMYITLADSAGYGRVSRASLYEQEGDDCIKVRISYVYEGNPGAVVFEYPFERFYLEESKASAAERLYWESRSDSTQQVYAVIRVRNGQAALENVMINERPIADIVRALNEKPE</sequence>
<name>A0AAP2DAF9_9BACT</name>
<accession>A0AAP2DAF9</accession>
<dbReference type="InterPro" id="IPR025833">
    <property type="entry name" value="GDYXXLXY"/>
</dbReference>